<keyword evidence="4" id="KW-0238">DNA-binding</keyword>
<gene>
    <name evidence="9" type="ORF">PLOB_00029175</name>
</gene>
<dbReference type="PROSITE" id="PS51697">
    <property type="entry name" value="ALOG"/>
    <property type="match status" value="1"/>
</dbReference>
<sequence length="593" mass="65618">MVAVHSWSGRGPCSRALTQISQLIFQFLVARNLSLDMSFVPSNSNQADWFCRRLSPSDAMLLPTSWDLVQRHFGGVNGHNLDLMSLDSNVQCDGKGNPLRHFTPYPTPSSSGVNVFNQDLSVCNGNHVNAYVFPPFSLIGPLLRLFASANAASLPIVPKLFQPCVSCPVCAKPNDCDFRFCQRCGYQRQKRVSQASPHLKAPVNLSVISARKQCSVARQRSTPYQKQKSALEVEFMDFLRFTSQQDMCTAIPDDIVDFLIWKDSFGKTVVHCDTCPFFGERSNSSCSCPKRLAYGSVDSTIGKLRAIFNKYGRTAIDGPILGLANPAASPEVKSYLSAIREEQLVARVVPKQAEPFFFRDLVILSSEILRHMNTHLRSPSQFFILARDQAFFNIQLFGGDRAGDLGRVRTQEMQHFPNNQGLLFNHTLMKSLRDGASNLFGLKRHVDPTVCPVTAVEVYVNLCDLLKVPVRRGFLFRPLNPSGEVLPAPFGFAATQSRLSLYDSQLPDLANWNVTLHGLRSGCAISLALAATKLDQITDHVGWKSSSTALHYMKLNQVLSSGGAADALSSLTLDLADAYKEYNDLQGFTKAFT</sequence>
<dbReference type="Proteomes" id="UP001159405">
    <property type="component" value="Unassembled WGS sequence"/>
</dbReference>
<keyword evidence="10" id="KW-1185">Reference proteome</keyword>
<evidence type="ECO:0000256" key="3">
    <source>
        <dbReference type="ARBA" id="ARBA00023015"/>
    </source>
</evidence>
<dbReference type="InterPro" id="IPR040222">
    <property type="entry name" value="ALOG"/>
</dbReference>
<dbReference type="PANTHER" id="PTHR31165">
    <property type="entry name" value="PROTEIN G1-LIKE2"/>
    <property type="match status" value="1"/>
</dbReference>
<reference evidence="9 10" key="1">
    <citation type="submission" date="2022-05" db="EMBL/GenBank/DDBJ databases">
        <authorList>
            <consortium name="Genoscope - CEA"/>
            <person name="William W."/>
        </authorList>
    </citation>
    <scope>NUCLEOTIDE SEQUENCE [LARGE SCALE GENOMIC DNA]</scope>
</reference>
<feature type="domain" description="ALOG" evidence="8">
    <location>
        <begin position="223"/>
        <end position="355"/>
    </location>
</feature>
<keyword evidence="6" id="KW-0233">DNA recombination</keyword>
<keyword evidence="7" id="KW-0539">Nucleus</keyword>
<dbReference type="EMBL" id="CALNXK010000365">
    <property type="protein sequence ID" value="CAH3183826.1"/>
    <property type="molecule type" value="Genomic_DNA"/>
</dbReference>
<evidence type="ECO:0000256" key="4">
    <source>
        <dbReference type="ARBA" id="ARBA00023125"/>
    </source>
</evidence>
<evidence type="ECO:0000256" key="2">
    <source>
        <dbReference type="ARBA" id="ARBA00010308"/>
    </source>
</evidence>
<keyword evidence="3" id="KW-0805">Transcription regulation</keyword>
<evidence type="ECO:0000259" key="8">
    <source>
        <dbReference type="PROSITE" id="PS51697"/>
    </source>
</evidence>
<evidence type="ECO:0000256" key="5">
    <source>
        <dbReference type="ARBA" id="ARBA00023163"/>
    </source>
</evidence>
<comment type="subcellular location">
    <subcellularLocation>
        <location evidence="1">Nucleus</location>
    </subcellularLocation>
</comment>
<dbReference type="InterPro" id="IPR013762">
    <property type="entry name" value="Integrase-like_cat_sf"/>
</dbReference>
<dbReference type="SUPFAM" id="SSF56349">
    <property type="entry name" value="DNA breaking-rejoining enzymes"/>
    <property type="match status" value="1"/>
</dbReference>
<comment type="caution">
    <text evidence="9">The sequence shown here is derived from an EMBL/GenBank/DDBJ whole genome shotgun (WGS) entry which is preliminary data.</text>
</comment>
<dbReference type="PANTHER" id="PTHR31165:SF2">
    <property type="entry name" value="ALOG DOMAIN-CONTAINING PROTEIN"/>
    <property type="match status" value="1"/>
</dbReference>
<name>A0ABN8RWH7_9CNID</name>
<accession>A0ABN8RWH7</accession>
<comment type="similarity">
    <text evidence="2">Belongs to the plant homeotic and developmental regulators ALOG protein family.</text>
</comment>
<evidence type="ECO:0000313" key="10">
    <source>
        <dbReference type="Proteomes" id="UP001159405"/>
    </source>
</evidence>
<protein>
    <recommendedName>
        <fullName evidence="8">ALOG domain-containing protein</fullName>
    </recommendedName>
</protein>
<evidence type="ECO:0000256" key="7">
    <source>
        <dbReference type="ARBA" id="ARBA00023242"/>
    </source>
</evidence>
<dbReference type="Gene3D" id="1.10.443.10">
    <property type="entry name" value="Intergrase catalytic core"/>
    <property type="match status" value="1"/>
</dbReference>
<evidence type="ECO:0000256" key="6">
    <source>
        <dbReference type="ARBA" id="ARBA00023172"/>
    </source>
</evidence>
<proteinExistence type="inferred from homology"/>
<evidence type="ECO:0000313" key="9">
    <source>
        <dbReference type="EMBL" id="CAH3183826.1"/>
    </source>
</evidence>
<dbReference type="InterPro" id="IPR011010">
    <property type="entry name" value="DNA_brk_join_enz"/>
</dbReference>
<organism evidence="9 10">
    <name type="scientific">Porites lobata</name>
    <dbReference type="NCBI Taxonomy" id="104759"/>
    <lineage>
        <taxon>Eukaryota</taxon>
        <taxon>Metazoa</taxon>
        <taxon>Cnidaria</taxon>
        <taxon>Anthozoa</taxon>
        <taxon>Hexacorallia</taxon>
        <taxon>Scleractinia</taxon>
        <taxon>Fungiina</taxon>
        <taxon>Poritidae</taxon>
        <taxon>Porites</taxon>
    </lineage>
</organism>
<dbReference type="InterPro" id="IPR006936">
    <property type="entry name" value="ALOG_dom"/>
</dbReference>
<evidence type="ECO:0000256" key="1">
    <source>
        <dbReference type="ARBA" id="ARBA00004123"/>
    </source>
</evidence>
<dbReference type="Pfam" id="PF04852">
    <property type="entry name" value="ALOG_dom"/>
    <property type="match status" value="1"/>
</dbReference>
<keyword evidence="5" id="KW-0804">Transcription</keyword>